<gene>
    <name evidence="2" type="ORF">SH580_03180</name>
</gene>
<name>A0ABZ0RMS6_9BACT</name>
<evidence type="ECO:0000256" key="1">
    <source>
        <dbReference type="SAM" id="SignalP"/>
    </source>
</evidence>
<dbReference type="RefSeq" id="WP_319833563.1">
    <property type="nucleotide sequence ID" value="NZ_CP138858.1"/>
</dbReference>
<keyword evidence="3" id="KW-1185">Reference proteome</keyword>
<evidence type="ECO:0000313" key="2">
    <source>
        <dbReference type="EMBL" id="WPJ96706.1"/>
    </source>
</evidence>
<protein>
    <submittedName>
        <fullName evidence="2">Uncharacterized protein</fullName>
    </submittedName>
</protein>
<feature type="signal peptide" evidence="1">
    <location>
        <begin position="1"/>
        <end position="24"/>
    </location>
</feature>
<accession>A0ABZ0RMS6</accession>
<sequence>MHFFNRYLFKLLVGFTLCSQTLHAQEYPVINFKVYLWPTDRPTPSKVERTKGSDAQEIMRAYTPPKVAYSPNGADEVSFIQIAKKRISPSYRYQGPQPLTFFNVVENARQPLGSTRIADGMREVLLLLFPNSDESPGYQILPLDISNDTIPDGQALIYNLSEQPVACLFNKQKIALLPNTSELAKLGPEHDYAAIIRIGAQDHNGEWSEQYAQRLFIDPQGSALLMIYKQPDRGNVFRIMQIKNNR</sequence>
<organism evidence="2 3">
    <name type="scientific">Coraliomargarita algicola</name>
    <dbReference type="NCBI Taxonomy" id="3092156"/>
    <lineage>
        <taxon>Bacteria</taxon>
        <taxon>Pseudomonadati</taxon>
        <taxon>Verrucomicrobiota</taxon>
        <taxon>Opitutia</taxon>
        <taxon>Puniceicoccales</taxon>
        <taxon>Coraliomargaritaceae</taxon>
        <taxon>Coraliomargarita</taxon>
    </lineage>
</organism>
<evidence type="ECO:0000313" key="3">
    <source>
        <dbReference type="Proteomes" id="UP001324993"/>
    </source>
</evidence>
<feature type="chain" id="PRO_5045506023" evidence="1">
    <location>
        <begin position="25"/>
        <end position="246"/>
    </location>
</feature>
<reference evidence="2 3" key="1">
    <citation type="submission" date="2023-11" db="EMBL/GenBank/DDBJ databases">
        <title>Coraliomargarita sp. nov., isolated from marine algae.</title>
        <authorList>
            <person name="Lee J.K."/>
            <person name="Baek J.H."/>
            <person name="Kim J.M."/>
            <person name="Choi D.G."/>
            <person name="Jeon C.O."/>
        </authorList>
    </citation>
    <scope>NUCLEOTIDE SEQUENCE [LARGE SCALE GENOMIC DNA]</scope>
    <source>
        <strain evidence="2 3">J2-16</strain>
    </source>
</reference>
<dbReference type="Proteomes" id="UP001324993">
    <property type="component" value="Chromosome"/>
</dbReference>
<proteinExistence type="predicted"/>
<keyword evidence="1" id="KW-0732">Signal</keyword>
<dbReference type="EMBL" id="CP138858">
    <property type="protein sequence ID" value="WPJ96706.1"/>
    <property type="molecule type" value="Genomic_DNA"/>
</dbReference>